<dbReference type="AlphaFoldDB" id="A0A0A8Z1J0"/>
<dbReference type="EMBL" id="GBRH01269163">
    <property type="protein sequence ID" value="JAD28732.1"/>
    <property type="molecule type" value="Transcribed_RNA"/>
</dbReference>
<name>A0A0A8Z1J0_ARUDO</name>
<feature type="region of interest" description="Disordered" evidence="1">
    <location>
        <begin position="1"/>
        <end position="39"/>
    </location>
</feature>
<reference evidence="2" key="1">
    <citation type="submission" date="2014-09" db="EMBL/GenBank/DDBJ databases">
        <authorList>
            <person name="Magalhaes I.L.F."/>
            <person name="Oliveira U."/>
            <person name="Santos F.R."/>
            <person name="Vidigal T.H.D.A."/>
            <person name="Brescovit A.D."/>
            <person name="Santos A.J."/>
        </authorList>
    </citation>
    <scope>NUCLEOTIDE SEQUENCE</scope>
    <source>
        <tissue evidence="2">Shoot tissue taken approximately 20 cm above the soil surface</tissue>
    </source>
</reference>
<feature type="compositionally biased region" description="Basic and acidic residues" evidence="1">
    <location>
        <begin position="1"/>
        <end position="14"/>
    </location>
</feature>
<accession>A0A0A8Z1J0</accession>
<organism evidence="2">
    <name type="scientific">Arundo donax</name>
    <name type="common">Giant reed</name>
    <name type="synonym">Donax arundinaceus</name>
    <dbReference type="NCBI Taxonomy" id="35708"/>
    <lineage>
        <taxon>Eukaryota</taxon>
        <taxon>Viridiplantae</taxon>
        <taxon>Streptophyta</taxon>
        <taxon>Embryophyta</taxon>
        <taxon>Tracheophyta</taxon>
        <taxon>Spermatophyta</taxon>
        <taxon>Magnoliopsida</taxon>
        <taxon>Liliopsida</taxon>
        <taxon>Poales</taxon>
        <taxon>Poaceae</taxon>
        <taxon>PACMAD clade</taxon>
        <taxon>Arundinoideae</taxon>
        <taxon>Arundineae</taxon>
        <taxon>Arundo</taxon>
    </lineage>
</organism>
<reference evidence="2" key="2">
    <citation type="journal article" date="2015" name="Data Brief">
        <title>Shoot transcriptome of the giant reed, Arundo donax.</title>
        <authorList>
            <person name="Barrero R.A."/>
            <person name="Guerrero F.D."/>
            <person name="Moolhuijzen P."/>
            <person name="Goolsby J.A."/>
            <person name="Tidwell J."/>
            <person name="Bellgard S.E."/>
            <person name="Bellgard M.I."/>
        </authorList>
    </citation>
    <scope>NUCLEOTIDE SEQUENCE</scope>
    <source>
        <tissue evidence="2">Shoot tissue taken approximately 20 cm above the soil surface</tissue>
    </source>
</reference>
<protein>
    <submittedName>
        <fullName evidence="2">Uncharacterized protein</fullName>
    </submittedName>
</protein>
<proteinExistence type="predicted"/>
<evidence type="ECO:0000256" key="1">
    <source>
        <dbReference type="SAM" id="MobiDB-lite"/>
    </source>
</evidence>
<sequence length="39" mass="4177">MGEGAGRSDSDPGRRGGRRWRRRGEERGHGATAVVAGVR</sequence>
<evidence type="ECO:0000313" key="2">
    <source>
        <dbReference type="EMBL" id="JAD28732.1"/>
    </source>
</evidence>